<keyword evidence="3" id="KW-1185">Reference proteome</keyword>
<name>A0A7J7NIZ6_9MAGN</name>
<protein>
    <submittedName>
        <fullName evidence="2">Uncharacterized protein</fullName>
    </submittedName>
</protein>
<comment type="caution">
    <text evidence="2">The sequence shown here is derived from an EMBL/GenBank/DDBJ whole genome shotgun (WGS) entry which is preliminary data.</text>
</comment>
<sequence>MVEGPKKEAFTDEQFDHVPLIQLKALIPKIPKKGLANRVSRKRRVEFLEIENIQSTVENLLQQVMFGEILEVVNDLMVDDDVEVGREENFNAISSEYGGDLLEWKMGDEKDNDDKKDVEEKVKSEE</sequence>
<dbReference type="EMBL" id="JACGCM010000766">
    <property type="protein sequence ID" value="KAF6167063.1"/>
    <property type="molecule type" value="Genomic_DNA"/>
</dbReference>
<evidence type="ECO:0000313" key="3">
    <source>
        <dbReference type="Proteomes" id="UP000541444"/>
    </source>
</evidence>
<evidence type="ECO:0000313" key="2">
    <source>
        <dbReference type="EMBL" id="KAF6167063.1"/>
    </source>
</evidence>
<reference evidence="2 3" key="1">
    <citation type="journal article" date="2020" name="IScience">
        <title>Genome Sequencing of the Endangered Kingdonia uniflora (Circaeasteraceae, Ranunculales) Reveals Potential Mechanisms of Evolutionary Specialization.</title>
        <authorList>
            <person name="Sun Y."/>
            <person name="Deng T."/>
            <person name="Zhang A."/>
            <person name="Moore M.J."/>
            <person name="Landis J.B."/>
            <person name="Lin N."/>
            <person name="Zhang H."/>
            <person name="Zhang X."/>
            <person name="Huang J."/>
            <person name="Zhang X."/>
            <person name="Sun H."/>
            <person name="Wang H."/>
        </authorList>
    </citation>
    <scope>NUCLEOTIDE SEQUENCE [LARGE SCALE GENOMIC DNA]</scope>
    <source>
        <strain evidence="2">TB1705</strain>
        <tissue evidence="2">Leaf</tissue>
    </source>
</reference>
<feature type="region of interest" description="Disordered" evidence="1">
    <location>
        <begin position="104"/>
        <end position="126"/>
    </location>
</feature>
<proteinExistence type="predicted"/>
<organism evidence="2 3">
    <name type="scientific">Kingdonia uniflora</name>
    <dbReference type="NCBI Taxonomy" id="39325"/>
    <lineage>
        <taxon>Eukaryota</taxon>
        <taxon>Viridiplantae</taxon>
        <taxon>Streptophyta</taxon>
        <taxon>Embryophyta</taxon>
        <taxon>Tracheophyta</taxon>
        <taxon>Spermatophyta</taxon>
        <taxon>Magnoliopsida</taxon>
        <taxon>Ranunculales</taxon>
        <taxon>Circaeasteraceae</taxon>
        <taxon>Kingdonia</taxon>
    </lineage>
</organism>
<dbReference type="Proteomes" id="UP000541444">
    <property type="component" value="Unassembled WGS sequence"/>
</dbReference>
<evidence type="ECO:0000256" key="1">
    <source>
        <dbReference type="SAM" id="MobiDB-lite"/>
    </source>
</evidence>
<accession>A0A7J7NIZ6</accession>
<gene>
    <name evidence="2" type="ORF">GIB67_041318</name>
</gene>
<dbReference type="AlphaFoldDB" id="A0A7J7NIZ6"/>